<proteinExistence type="inferred from homology"/>
<dbReference type="Proteomes" id="UP000003560">
    <property type="component" value="Unassembled WGS sequence"/>
</dbReference>
<dbReference type="FunFam" id="3.20.20.80:FF:000004">
    <property type="entry name" value="Beta-glucosidase 6-phospho-beta-glucosidase"/>
    <property type="match status" value="1"/>
</dbReference>
<dbReference type="InterPro" id="IPR017853">
    <property type="entry name" value="GH"/>
</dbReference>
<dbReference type="GO" id="GO:0005829">
    <property type="term" value="C:cytosol"/>
    <property type="evidence" value="ECO:0007669"/>
    <property type="project" value="TreeGrafter"/>
</dbReference>
<dbReference type="InterPro" id="IPR033132">
    <property type="entry name" value="GH_1_N_CS"/>
</dbReference>
<sequence>MAVDKGFLWGGATASYQCEGAWDADGKVPSNWDWWLHERELPNADVASDHYHHVLEDIALAKEGGHTAYRFSLSWPRIIKDREGTVNEAGIAFYNKIIDACAEAGIEPFVTVFHWDLPMYWEELGGWTNTQTALAFEHYARVCYEAFGDRVRSWVTINEPKWFTSRGYLVGDYPPFHQNAQEYIQAGFNIMLASALGVKAFREGGFEGSIGIVHSYTPVYGIDDTIESQIAVRYADNFNNNWVLDTAVFGEFPIDLVTELSRTYDLSCMKPEYLRIIKANTVDFLGLNYYSSTDVKAWTEGETTLRFNTSGKGGERGKIMVKGWFEQVYNPHHKFTDWGMEIYPEGLYHGLKKAFDKYHVPLYISENGIGCYEDIVDEPVHDDYRISFLQDHIAAMLDAMDDGVDMRGYFVWSLFDLYSWISGMEKRYGLIGVADDEEHRRVPKDSFTWFKRVIETGGDCIDRSQYKDEPVASPESA</sequence>
<dbReference type="Pfam" id="PF00232">
    <property type="entry name" value="Glyco_hydro_1"/>
    <property type="match status" value="1"/>
</dbReference>
<dbReference type="SUPFAM" id="SSF51445">
    <property type="entry name" value="(Trans)glycosidases"/>
    <property type="match status" value="1"/>
</dbReference>
<evidence type="ECO:0000313" key="9">
    <source>
        <dbReference type="Proteomes" id="UP000003560"/>
    </source>
</evidence>
<evidence type="ECO:0000256" key="5">
    <source>
        <dbReference type="PROSITE-ProRule" id="PRU10055"/>
    </source>
</evidence>
<dbReference type="GO" id="GO:0008422">
    <property type="term" value="F:beta-glucosidase activity"/>
    <property type="evidence" value="ECO:0007669"/>
    <property type="project" value="UniProtKB-EC"/>
</dbReference>
<evidence type="ECO:0000256" key="7">
    <source>
        <dbReference type="RuleBase" id="RU004468"/>
    </source>
</evidence>
<dbReference type="Gene3D" id="3.20.20.80">
    <property type="entry name" value="Glycosidases"/>
    <property type="match status" value="1"/>
</dbReference>
<dbReference type="eggNOG" id="COG2723">
    <property type="taxonomic scope" value="Bacteria"/>
</dbReference>
<dbReference type="PANTHER" id="PTHR10353:SF36">
    <property type="entry name" value="LP05116P"/>
    <property type="match status" value="1"/>
</dbReference>
<dbReference type="InterPro" id="IPR001360">
    <property type="entry name" value="Glyco_hydro_1"/>
</dbReference>
<dbReference type="STRING" id="445975.COLSTE_00283"/>
<dbReference type="AlphaFoldDB" id="B6G893"/>
<evidence type="ECO:0000313" key="8">
    <source>
        <dbReference type="EMBL" id="EEA91515.1"/>
    </source>
</evidence>
<dbReference type="HOGENOM" id="CLU_001859_0_1_11"/>
<keyword evidence="3 7" id="KW-0378">Hydrolase</keyword>
<dbReference type="PANTHER" id="PTHR10353">
    <property type="entry name" value="GLYCOSYL HYDROLASE"/>
    <property type="match status" value="1"/>
</dbReference>
<reference evidence="8 9" key="1">
    <citation type="submission" date="2008-10" db="EMBL/GenBank/DDBJ databases">
        <title>Draft genome sequence of Collinsella stercoris (DSM 13279).</title>
        <authorList>
            <person name="Sudarsanam P."/>
            <person name="Ley R."/>
            <person name="Guruge J."/>
            <person name="Turnbaugh P.J."/>
            <person name="Mahowald M."/>
            <person name="Liep D."/>
            <person name="Gordon J."/>
        </authorList>
    </citation>
    <scope>NUCLEOTIDE SEQUENCE [LARGE SCALE GENOMIC DNA]</scope>
    <source>
        <strain evidence="8 9">DSM 13279</strain>
    </source>
</reference>
<evidence type="ECO:0000256" key="6">
    <source>
        <dbReference type="RuleBase" id="RU003690"/>
    </source>
</evidence>
<dbReference type="RefSeq" id="WP_006719903.1">
    <property type="nucleotide sequence ID" value="NZ_CP085935.1"/>
</dbReference>
<comment type="similarity">
    <text evidence="1 6">Belongs to the glycosyl hydrolase 1 family.</text>
</comment>
<reference evidence="8 9" key="2">
    <citation type="submission" date="2008-10" db="EMBL/GenBank/DDBJ databases">
        <authorList>
            <person name="Fulton L."/>
            <person name="Clifton S."/>
            <person name="Fulton B."/>
            <person name="Xu J."/>
            <person name="Minx P."/>
            <person name="Pepin K.H."/>
            <person name="Johnson M."/>
            <person name="Thiruvilangam P."/>
            <person name="Bhonagiri V."/>
            <person name="Nash W.E."/>
            <person name="Mardis E.R."/>
            <person name="Wilson R.K."/>
        </authorList>
    </citation>
    <scope>NUCLEOTIDE SEQUENCE [LARGE SCALE GENOMIC DNA]</scope>
    <source>
        <strain evidence="8 9">DSM 13279</strain>
    </source>
</reference>
<evidence type="ECO:0000256" key="2">
    <source>
        <dbReference type="ARBA" id="ARBA00012744"/>
    </source>
</evidence>
<dbReference type="GeneID" id="98002649"/>
<dbReference type="PRINTS" id="PR00131">
    <property type="entry name" value="GLHYDRLASE1"/>
</dbReference>
<dbReference type="EC" id="3.2.1.21" evidence="2"/>
<dbReference type="EMBL" id="ABXJ01000014">
    <property type="protein sequence ID" value="EEA91515.1"/>
    <property type="molecule type" value="Genomic_DNA"/>
</dbReference>
<accession>B6G893</accession>
<evidence type="ECO:0000256" key="3">
    <source>
        <dbReference type="ARBA" id="ARBA00022801"/>
    </source>
</evidence>
<dbReference type="OrthoDB" id="3182512at2"/>
<evidence type="ECO:0000256" key="4">
    <source>
        <dbReference type="ARBA" id="ARBA00023295"/>
    </source>
</evidence>
<dbReference type="PROSITE" id="PS00572">
    <property type="entry name" value="GLYCOSYL_HYDROL_F1_1"/>
    <property type="match status" value="1"/>
</dbReference>
<keyword evidence="9" id="KW-1185">Reference proteome</keyword>
<protein>
    <recommendedName>
        <fullName evidence="2">beta-glucosidase</fullName>
        <ecNumber evidence="2">3.2.1.21</ecNumber>
    </recommendedName>
</protein>
<dbReference type="InterPro" id="IPR018120">
    <property type="entry name" value="Glyco_hydro_1_AS"/>
</dbReference>
<gene>
    <name evidence="8" type="ORF">COLSTE_00283</name>
</gene>
<organism evidence="8 9">
    <name type="scientific">Collinsella stercoris DSM 13279</name>
    <dbReference type="NCBI Taxonomy" id="445975"/>
    <lineage>
        <taxon>Bacteria</taxon>
        <taxon>Bacillati</taxon>
        <taxon>Actinomycetota</taxon>
        <taxon>Coriobacteriia</taxon>
        <taxon>Coriobacteriales</taxon>
        <taxon>Coriobacteriaceae</taxon>
        <taxon>Collinsella</taxon>
    </lineage>
</organism>
<evidence type="ECO:0000256" key="1">
    <source>
        <dbReference type="ARBA" id="ARBA00010838"/>
    </source>
</evidence>
<dbReference type="PROSITE" id="PS00653">
    <property type="entry name" value="GLYCOSYL_HYDROL_F1_2"/>
    <property type="match status" value="1"/>
</dbReference>
<name>B6G893_9ACTN</name>
<keyword evidence="4 7" id="KW-0326">Glycosidase</keyword>
<dbReference type="GO" id="GO:0016052">
    <property type="term" value="P:carbohydrate catabolic process"/>
    <property type="evidence" value="ECO:0007669"/>
    <property type="project" value="TreeGrafter"/>
</dbReference>
<comment type="caution">
    <text evidence="8">The sequence shown here is derived from an EMBL/GenBank/DDBJ whole genome shotgun (WGS) entry which is preliminary data.</text>
</comment>
<feature type="active site" description="Nucleophile" evidence="5">
    <location>
        <position position="366"/>
    </location>
</feature>